<sequence length="119" mass="12812">SMAWYEDILVGALGSGVNAPTFVLLNVVIGLAVLTLCGLLAHSILRNPVLTPHVIVLLILAFGLWASINWLISNLGLTDAEEQHKQLFGNKEQEEKEGDKTLKESSGSDGNGDTDKKDN</sequence>
<evidence type="ECO:0000313" key="3">
    <source>
        <dbReference type="EMBL" id="GFR41932.1"/>
    </source>
</evidence>
<accession>A0AAD3HIB6</accession>
<protein>
    <submittedName>
        <fullName evidence="3">Uncharacterized protein</fullName>
    </submittedName>
</protein>
<feature type="transmembrane region" description="Helical" evidence="2">
    <location>
        <begin position="20"/>
        <end position="41"/>
    </location>
</feature>
<keyword evidence="2" id="KW-1133">Transmembrane helix</keyword>
<reference evidence="3 4" key="1">
    <citation type="journal article" date="2021" name="Sci. Rep.">
        <title>Genome sequencing of the multicellular alga Astrephomene provides insights into convergent evolution of germ-soma differentiation.</title>
        <authorList>
            <person name="Yamashita S."/>
            <person name="Yamamoto K."/>
            <person name="Matsuzaki R."/>
            <person name="Suzuki S."/>
            <person name="Yamaguchi H."/>
            <person name="Hirooka S."/>
            <person name="Minakuchi Y."/>
            <person name="Miyagishima S."/>
            <person name="Kawachi M."/>
            <person name="Toyoda A."/>
            <person name="Nozaki H."/>
        </authorList>
    </citation>
    <scope>NUCLEOTIDE SEQUENCE [LARGE SCALE GENOMIC DNA]</scope>
    <source>
        <strain evidence="3 4">NIES-4017</strain>
    </source>
</reference>
<feature type="compositionally biased region" description="Basic and acidic residues" evidence="1">
    <location>
        <begin position="86"/>
        <end position="103"/>
    </location>
</feature>
<dbReference type="EMBL" id="BMAR01000002">
    <property type="protein sequence ID" value="GFR41932.1"/>
    <property type="molecule type" value="Genomic_DNA"/>
</dbReference>
<gene>
    <name evidence="3" type="ORF">Agub_g2725</name>
</gene>
<keyword evidence="2" id="KW-0812">Transmembrane</keyword>
<dbReference type="Proteomes" id="UP001054857">
    <property type="component" value="Unassembled WGS sequence"/>
</dbReference>
<keyword evidence="4" id="KW-1185">Reference proteome</keyword>
<keyword evidence="2" id="KW-0472">Membrane</keyword>
<proteinExistence type="predicted"/>
<organism evidence="3 4">
    <name type="scientific">Astrephomene gubernaculifera</name>
    <dbReference type="NCBI Taxonomy" id="47775"/>
    <lineage>
        <taxon>Eukaryota</taxon>
        <taxon>Viridiplantae</taxon>
        <taxon>Chlorophyta</taxon>
        <taxon>core chlorophytes</taxon>
        <taxon>Chlorophyceae</taxon>
        <taxon>CS clade</taxon>
        <taxon>Chlamydomonadales</taxon>
        <taxon>Astrephomenaceae</taxon>
        <taxon>Astrephomene</taxon>
    </lineage>
</organism>
<feature type="region of interest" description="Disordered" evidence="1">
    <location>
        <begin position="86"/>
        <end position="119"/>
    </location>
</feature>
<evidence type="ECO:0000256" key="1">
    <source>
        <dbReference type="SAM" id="MobiDB-lite"/>
    </source>
</evidence>
<feature type="non-terminal residue" evidence="3">
    <location>
        <position position="1"/>
    </location>
</feature>
<dbReference type="AlphaFoldDB" id="A0AAD3HIB6"/>
<evidence type="ECO:0000313" key="4">
    <source>
        <dbReference type="Proteomes" id="UP001054857"/>
    </source>
</evidence>
<feature type="transmembrane region" description="Helical" evidence="2">
    <location>
        <begin position="53"/>
        <end position="72"/>
    </location>
</feature>
<name>A0AAD3HIB6_9CHLO</name>
<evidence type="ECO:0000256" key="2">
    <source>
        <dbReference type="SAM" id="Phobius"/>
    </source>
</evidence>
<comment type="caution">
    <text evidence="3">The sequence shown here is derived from an EMBL/GenBank/DDBJ whole genome shotgun (WGS) entry which is preliminary data.</text>
</comment>